<gene>
    <name evidence="1" type="ORF">FHQ18_10965</name>
</gene>
<reference evidence="1 2" key="1">
    <citation type="submission" date="2019-06" db="EMBL/GenBank/DDBJ databases">
        <title>Genomic insights into carbon and energy metabolism of Deferribacter autotrophicus revealed new metabolic traits in the phylum Deferribacteres.</title>
        <authorList>
            <person name="Slobodkin A.I."/>
            <person name="Slobodkina G.B."/>
            <person name="Allioux M."/>
            <person name="Alain K."/>
            <person name="Jebbar M."/>
            <person name="Shadrin V."/>
            <person name="Kublanov I.V."/>
            <person name="Toshchakov S.V."/>
            <person name="Bonch-Osmolovskaya E.A."/>
        </authorList>
    </citation>
    <scope>NUCLEOTIDE SEQUENCE [LARGE SCALE GENOMIC DNA]</scope>
    <source>
        <strain evidence="1 2">SL50</strain>
    </source>
</reference>
<dbReference type="SUPFAM" id="SSF50341">
    <property type="entry name" value="CheW-like"/>
    <property type="match status" value="1"/>
</dbReference>
<dbReference type="GO" id="GO:0007165">
    <property type="term" value="P:signal transduction"/>
    <property type="evidence" value="ECO:0007669"/>
    <property type="project" value="InterPro"/>
</dbReference>
<comment type="caution">
    <text evidence="1">The sequence shown here is derived from an EMBL/GenBank/DDBJ whole genome shotgun (WGS) entry which is preliminary data.</text>
</comment>
<protein>
    <submittedName>
        <fullName evidence="1">Uncharacterized protein</fullName>
    </submittedName>
</protein>
<dbReference type="RefSeq" id="WP_149267225.1">
    <property type="nucleotide sequence ID" value="NZ_VFJB01000009.1"/>
</dbReference>
<dbReference type="GO" id="GO:0006935">
    <property type="term" value="P:chemotaxis"/>
    <property type="evidence" value="ECO:0007669"/>
    <property type="project" value="InterPro"/>
</dbReference>
<dbReference type="OrthoDB" id="9897116at2"/>
<proteinExistence type="predicted"/>
<organism evidence="1 2">
    <name type="scientific">Deferribacter autotrophicus</name>
    <dbReference type="NCBI Taxonomy" id="500465"/>
    <lineage>
        <taxon>Bacteria</taxon>
        <taxon>Pseudomonadati</taxon>
        <taxon>Deferribacterota</taxon>
        <taxon>Deferribacteres</taxon>
        <taxon>Deferribacterales</taxon>
        <taxon>Deferribacteraceae</taxon>
        <taxon>Deferribacter</taxon>
    </lineage>
</organism>
<accession>A0A5A8F112</accession>
<dbReference type="Proteomes" id="UP000322876">
    <property type="component" value="Unassembled WGS sequence"/>
</dbReference>
<evidence type="ECO:0000313" key="1">
    <source>
        <dbReference type="EMBL" id="KAA0257081.1"/>
    </source>
</evidence>
<dbReference type="EMBL" id="VFJB01000009">
    <property type="protein sequence ID" value="KAA0257081.1"/>
    <property type="molecule type" value="Genomic_DNA"/>
</dbReference>
<name>A0A5A8F112_9BACT</name>
<dbReference type="InterPro" id="IPR036061">
    <property type="entry name" value="CheW-like_dom_sf"/>
</dbReference>
<keyword evidence="2" id="KW-1185">Reference proteome</keyword>
<dbReference type="AlphaFoldDB" id="A0A5A8F112"/>
<sequence length="138" mass="16237">MDTMSLFYIKNIGFAIELKYIYKSTSISNLKRLPNLPPQLLTFTVFNEQITPVYNLGHFFDITSYNINYLLFFSKNNIFISFAIEKIDTATDYKIISSENITNISFLNKNKILLYNNLNHFLLNHDMLFQASELKIRE</sequence>
<evidence type="ECO:0000313" key="2">
    <source>
        <dbReference type="Proteomes" id="UP000322876"/>
    </source>
</evidence>